<gene>
    <name evidence="2" type="ORF">GGQ59_001352</name>
</gene>
<dbReference type="Gene3D" id="3.30.110.170">
    <property type="entry name" value="Protein of unknown function (DUF541), domain 1"/>
    <property type="match status" value="1"/>
</dbReference>
<comment type="caution">
    <text evidence="2">The sequence shown here is derived from an EMBL/GenBank/DDBJ whole genome shotgun (WGS) entry which is preliminary data.</text>
</comment>
<evidence type="ECO:0000313" key="3">
    <source>
        <dbReference type="Proteomes" id="UP000563524"/>
    </source>
</evidence>
<dbReference type="AlphaFoldDB" id="A0A840I3T3"/>
<dbReference type="RefSeq" id="WP_183817011.1">
    <property type="nucleotide sequence ID" value="NZ_JACHOB010000002.1"/>
</dbReference>
<evidence type="ECO:0000313" key="2">
    <source>
        <dbReference type="EMBL" id="MBB4658838.1"/>
    </source>
</evidence>
<dbReference type="PANTHER" id="PTHR34387:SF2">
    <property type="entry name" value="SLR1258 PROTEIN"/>
    <property type="match status" value="1"/>
</dbReference>
<keyword evidence="3" id="KW-1185">Reference proteome</keyword>
<dbReference type="Pfam" id="PF04402">
    <property type="entry name" value="SIMPL"/>
    <property type="match status" value="1"/>
</dbReference>
<evidence type="ECO:0000256" key="1">
    <source>
        <dbReference type="SAM" id="SignalP"/>
    </source>
</evidence>
<proteinExistence type="predicted"/>
<dbReference type="InterPro" id="IPR007497">
    <property type="entry name" value="SIMPL/DUF541"/>
</dbReference>
<dbReference type="PANTHER" id="PTHR34387">
    <property type="entry name" value="SLR1258 PROTEIN"/>
    <property type="match status" value="1"/>
</dbReference>
<dbReference type="GO" id="GO:0006974">
    <property type="term" value="P:DNA damage response"/>
    <property type="evidence" value="ECO:0007669"/>
    <property type="project" value="TreeGrafter"/>
</dbReference>
<reference evidence="2 3" key="1">
    <citation type="submission" date="2020-08" db="EMBL/GenBank/DDBJ databases">
        <title>Genomic Encyclopedia of Type Strains, Phase IV (KMG-IV): sequencing the most valuable type-strain genomes for metagenomic binning, comparative biology and taxonomic classification.</title>
        <authorList>
            <person name="Goeker M."/>
        </authorList>
    </citation>
    <scope>NUCLEOTIDE SEQUENCE [LARGE SCALE GENOMIC DNA]</scope>
    <source>
        <strain evidence="2 3">DSM 102850</strain>
    </source>
</reference>
<protein>
    <recommendedName>
        <fullName evidence="4">SIMPL domain-containing protein</fullName>
    </recommendedName>
</protein>
<sequence>MKRAIPLIPLLLCLPLAAHAQEPAPRTLSVSGLGEATGTPDMATLRFSATSRAATAAEALAANAQKMTAVRDRLRTLNIEPRDMQTSGLSLSPYYEQNDNGRFDRAVIAGYEAANGLTIRLRGTEGAGDVIDAAVQAGANGLDSLSFGFQNADSLQDDARRDAVRDARAKAELLAEEAGVSLGRVLTLTEAGGGGGPQPYYDGRMMRMQAEAAPTPVEAGEQAVTASVQITYELR</sequence>
<keyword evidence="1" id="KW-0732">Signal</keyword>
<name>A0A840I3T3_9PROT</name>
<dbReference type="Proteomes" id="UP000563524">
    <property type="component" value="Unassembled WGS sequence"/>
</dbReference>
<dbReference type="InterPro" id="IPR052022">
    <property type="entry name" value="26kDa_periplasmic_antigen"/>
</dbReference>
<organism evidence="2 3">
    <name type="scientific">Parvularcula dongshanensis</name>
    <dbReference type="NCBI Taxonomy" id="1173995"/>
    <lineage>
        <taxon>Bacteria</taxon>
        <taxon>Pseudomonadati</taxon>
        <taxon>Pseudomonadota</taxon>
        <taxon>Alphaproteobacteria</taxon>
        <taxon>Parvularculales</taxon>
        <taxon>Parvularculaceae</taxon>
        <taxon>Parvularcula</taxon>
    </lineage>
</organism>
<dbReference type="EMBL" id="JACHOB010000002">
    <property type="protein sequence ID" value="MBB4658838.1"/>
    <property type="molecule type" value="Genomic_DNA"/>
</dbReference>
<accession>A0A840I3T3</accession>
<dbReference type="Gene3D" id="3.30.70.2970">
    <property type="entry name" value="Protein of unknown function (DUF541), domain 2"/>
    <property type="match status" value="1"/>
</dbReference>
<evidence type="ECO:0008006" key="4">
    <source>
        <dbReference type="Google" id="ProtNLM"/>
    </source>
</evidence>
<feature type="signal peptide" evidence="1">
    <location>
        <begin position="1"/>
        <end position="20"/>
    </location>
</feature>
<feature type="chain" id="PRO_5032320273" description="SIMPL domain-containing protein" evidence="1">
    <location>
        <begin position="21"/>
        <end position="235"/>
    </location>
</feature>